<keyword evidence="5" id="KW-1185">Reference proteome</keyword>
<proteinExistence type="predicted"/>
<dbReference type="EMBL" id="CAMXCT010000235">
    <property type="protein sequence ID" value="CAI3975964.1"/>
    <property type="molecule type" value="Genomic_DNA"/>
</dbReference>
<evidence type="ECO:0000313" key="4">
    <source>
        <dbReference type="EMBL" id="CAL4763276.1"/>
    </source>
</evidence>
<dbReference type="Proteomes" id="UP001152797">
    <property type="component" value="Unassembled WGS sequence"/>
</dbReference>
<dbReference type="EMBL" id="CAMXCT030000235">
    <property type="protein sequence ID" value="CAL4763276.1"/>
    <property type="molecule type" value="Genomic_DNA"/>
</dbReference>
<reference evidence="3" key="2">
    <citation type="submission" date="2024-04" db="EMBL/GenBank/DDBJ databases">
        <authorList>
            <person name="Chen Y."/>
            <person name="Shah S."/>
            <person name="Dougan E. K."/>
            <person name="Thang M."/>
            <person name="Chan C."/>
        </authorList>
    </citation>
    <scope>NUCLEOTIDE SEQUENCE [LARGE SCALE GENOMIC DNA]</scope>
</reference>
<evidence type="ECO:0000313" key="2">
    <source>
        <dbReference type="EMBL" id="CAI3975964.1"/>
    </source>
</evidence>
<keyword evidence="1" id="KW-0732">Signal</keyword>
<comment type="caution">
    <text evidence="2">The sequence shown here is derived from an EMBL/GenBank/DDBJ whole genome shotgun (WGS) entry which is preliminary data.</text>
</comment>
<organism evidence="2">
    <name type="scientific">Cladocopium goreaui</name>
    <dbReference type="NCBI Taxonomy" id="2562237"/>
    <lineage>
        <taxon>Eukaryota</taxon>
        <taxon>Sar</taxon>
        <taxon>Alveolata</taxon>
        <taxon>Dinophyceae</taxon>
        <taxon>Suessiales</taxon>
        <taxon>Symbiodiniaceae</taxon>
        <taxon>Cladocopium</taxon>
    </lineage>
</organism>
<feature type="chain" id="PRO_5043271826" evidence="1">
    <location>
        <begin position="20"/>
        <end position="146"/>
    </location>
</feature>
<name>A0A9P1FGC3_9DINO</name>
<feature type="signal peptide" evidence="1">
    <location>
        <begin position="1"/>
        <end position="19"/>
    </location>
</feature>
<gene>
    <name evidence="2" type="ORF">C1SCF055_LOCUS4228</name>
</gene>
<reference evidence="2" key="1">
    <citation type="submission" date="2022-10" db="EMBL/GenBank/DDBJ databases">
        <authorList>
            <person name="Chen Y."/>
            <person name="Dougan E. K."/>
            <person name="Chan C."/>
            <person name="Rhodes N."/>
            <person name="Thang M."/>
        </authorList>
    </citation>
    <scope>NUCLEOTIDE SEQUENCE</scope>
</reference>
<evidence type="ECO:0000313" key="3">
    <source>
        <dbReference type="EMBL" id="CAL1129339.1"/>
    </source>
</evidence>
<sequence>MFRMFRLFLCFVLALCSSAEPEAGISHGISHGIRGAGNGNVSRVLGGCELGLVNCGGCQCVEPSTCRWCHGMDGTSPVATQPASSCGVGKVNCGICRCTTRSSCATCDGQGGPAAVISAAAPIAPIAPLIQLQLVQLIFLGLPLFT</sequence>
<accession>A0A9P1FGC3</accession>
<evidence type="ECO:0000256" key="1">
    <source>
        <dbReference type="SAM" id="SignalP"/>
    </source>
</evidence>
<dbReference type="EMBL" id="CAMXCT020000235">
    <property type="protein sequence ID" value="CAL1129339.1"/>
    <property type="molecule type" value="Genomic_DNA"/>
</dbReference>
<evidence type="ECO:0000313" key="5">
    <source>
        <dbReference type="Proteomes" id="UP001152797"/>
    </source>
</evidence>
<dbReference type="AlphaFoldDB" id="A0A9P1FGC3"/>
<protein>
    <submittedName>
        <fullName evidence="4">Kinesin-like protein KIF16B</fullName>
    </submittedName>
</protein>